<reference evidence="2" key="1">
    <citation type="journal article" date="2024" name="IScience">
        <title>Strigolactones Initiate the Formation of Haustorium-like Structures in Castilleja.</title>
        <authorList>
            <person name="Buerger M."/>
            <person name="Peterson D."/>
            <person name="Chory J."/>
        </authorList>
    </citation>
    <scope>NUCLEOTIDE SEQUENCE [LARGE SCALE GENOMIC DNA]</scope>
</reference>
<evidence type="ECO:0000313" key="1">
    <source>
        <dbReference type="EMBL" id="KAL3641670.1"/>
    </source>
</evidence>
<dbReference type="Proteomes" id="UP001632038">
    <property type="component" value="Unassembled WGS sequence"/>
</dbReference>
<evidence type="ECO:0000313" key="2">
    <source>
        <dbReference type="Proteomes" id="UP001632038"/>
    </source>
</evidence>
<proteinExistence type="predicted"/>
<protein>
    <submittedName>
        <fullName evidence="1">Uncharacterized protein</fullName>
    </submittedName>
</protein>
<dbReference type="EMBL" id="JAVIJP010000016">
    <property type="protein sequence ID" value="KAL3641670.1"/>
    <property type="molecule type" value="Genomic_DNA"/>
</dbReference>
<organism evidence="1 2">
    <name type="scientific">Castilleja foliolosa</name>
    <dbReference type="NCBI Taxonomy" id="1961234"/>
    <lineage>
        <taxon>Eukaryota</taxon>
        <taxon>Viridiplantae</taxon>
        <taxon>Streptophyta</taxon>
        <taxon>Embryophyta</taxon>
        <taxon>Tracheophyta</taxon>
        <taxon>Spermatophyta</taxon>
        <taxon>Magnoliopsida</taxon>
        <taxon>eudicotyledons</taxon>
        <taxon>Gunneridae</taxon>
        <taxon>Pentapetalae</taxon>
        <taxon>asterids</taxon>
        <taxon>lamiids</taxon>
        <taxon>Lamiales</taxon>
        <taxon>Orobanchaceae</taxon>
        <taxon>Pedicularideae</taxon>
        <taxon>Castillejinae</taxon>
        <taxon>Castilleja</taxon>
    </lineage>
</organism>
<comment type="caution">
    <text evidence="1">The sequence shown here is derived from an EMBL/GenBank/DDBJ whole genome shotgun (WGS) entry which is preliminary data.</text>
</comment>
<gene>
    <name evidence="1" type="ORF">CASFOL_012485</name>
</gene>
<keyword evidence="2" id="KW-1185">Reference proteome</keyword>
<accession>A0ABD3DH70</accession>
<sequence>MECSRLSPKANFVDLVLSWSPQDIVDHDLYKNQVYFCYGYRDEDRSQDDEPRCDQKSRKQFIWQFNYII</sequence>
<name>A0ABD3DH70_9LAMI</name>
<dbReference type="AlphaFoldDB" id="A0ABD3DH70"/>